<proteinExistence type="predicted"/>
<dbReference type="STRING" id="1576369.SAMN05421753_105166"/>
<protein>
    <submittedName>
        <fullName evidence="1">Uncharacterized protein</fullName>
    </submittedName>
</protein>
<gene>
    <name evidence="1" type="ORF">SAMN05421753_105166</name>
</gene>
<keyword evidence="2" id="KW-1185">Reference proteome</keyword>
<accession>A0A1I3FBI8</accession>
<dbReference type="EMBL" id="FOQD01000005">
    <property type="protein sequence ID" value="SFI08603.1"/>
    <property type="molecule type" value="Genomic_DNA"/>
</dbReference>
<organism evidence="1 2">
    <name type="scientific">Planctomicrobium piriforme</name>
    <dbReference type="NCBI Taxonomy" id="1576369"/>
    <lineage>
        <taxon>Bacteria</taxon>
        <taxon>Pseudomonadati</taxon>
        <taxon>Planctomycetota</taxon>
        <taxon>Planctomycetia</taxon>
        <taxon>Planctomycetales</taxon>
        <taxon>Planctomycetaceae</taxon>
        <taxon>Planctomicrobium</taxon>
    </lineage>
</organism>
<reference evidence="2" key="1">
    <citation type="submission" date="2016-10" db="EMBL/GenBank/DDBJ databases">
        <authorList>
            <person name="Varghese N."/>
            <person name="Submissions S."/>
        </authorList>
    </citation>
    <scope>NUCLEOTIDE SEQUENCE [LARGE SCALE GENOMIC DNA]</scope>
    <source>
        <strain evidence="2">DSM 26348</strain>
    </source>
</reference>
<dbReference type="Proteomes" id="UP000199518">
    <property type="component" value="Unassembled WGS sequence"/>
</dbReference>
<evidence type="ECO:0000313" key="1">
    <source>
        <dbReference type="EMBL" id="SFI08603.1"/>
    </source>
</evidence>
<name>A0A1I3FBI8_9PLAN</name>
<sequence>MAQYFTCVVSQRQTSITNQFVTCLIGIIAWIPLAAFADEMAIERHVDELLRVVSPDVGYSTWFSGSGFLPYPESEQLGTFIIGATQRSSSDALKKIVEQGAASVPVLLKHIDDPRKINLPEMTAGGIVWMAFPDEYDFNEVTRPQPPRDVNRGSFLETPGQHPNSHSLTIGDLCFVALGQIVNRKFSATRYQPTGGIIVNSPTYSERLRTAIIADWEGLTVEKHKQSLIDDFRHPDYASRREGAYLRLSFYYPNTVEELVVEEFSKPTYDAAVVADFCQDMLYKSNSANERQSLYEQFIKEHGEVYASGVEDQLFEDLYYLEATEEKRVNPPLTAFSNQPRELLIQLFHKPTTIRSDQRPFVQTAEQLERSNLIRTLIHDDSKKIGDLVKQLYLKSPDDDYVAPDCLRCLANRGYGEFLVEQLEKIELSNHETNSLHSSYIDAVSISRDTLVREKLYQIALNTVNEDYFMFALPAFERDQDEVVLQTARKLLAGLPAETDRGLALLTMIRDRFPKEAKDVFVSFLEPKTTGRIETMCRVLWYGHPLGSEVLSPFLEDERELHGFIKPIRVRNRVREALRNGESEK</sequence>
<evidence type="ECO:0000313" key="2">
    <source>
        <dbReference type="Proteomes" id="UP000199518"/>
    </source>
</evidence>
<dbReference type="RefSeq" id="WP_092049101.1">
    <property type="nucleotide sequence ID" value="NZ_FOQD01000005.1"/>
</dbReference>
<dbReference type="OrthoDB" id="214564at2"/>
<dbReference type="AlphaFoldDB" id="A0A1I3FBI8"/>